<dbReference type="EMBL" id="OY882875">
    <property type="protein sequence ID" value="CAK6439599.1"/>
    <property type="molecule type" value="Genomic_DNA"/>
</dbReference>
<feature type="transmembrane region" description="Helical" evidence="1">
    <location>
        <begin position="20"/>
        <end position="39"/>
    </location>
</feature>
<accession>A0ABN9ZRY8</accession>
<keyword evidence="1" id="KW-0472">Membrane</keyword>
<sequence length="116" mass="13558">MNLFTYQIELSVNVGVNHPLSFVNLLSAFINISASTLHMRKYPFFKKLLQIFIKKCNSKVSWANTSLQITKKKKKERKKKKRGGIKAPNKTKTMKYKQKEGEIFEKVRNGPQKIRK</sequence>
<evidence type="ECO:0000313" key="3">
    <source>
        <dbReference type="Proteomes" id="UP001314169"/>
    </source>
</evidence>
<gene>
    <name evidence="2" type="ORF">MPIPNATIZW_LOCUS7905</name>
</gene>
<dbReference type="Proteomes" id="UP001314169">
    <property type="component" value="Chromosome 18"/>
</dbReference>
<reference evidence="2" key="1">
    <citation type="submission" date="2023-12" db="EMBL/GenBank/DDBJ databases">
        <authorList>
            <person name="Brown T."/>
        </authorList>
    </citation>
    <scope>NUCLEOTIDE SEQUENCE</scope>
</reference>
<name>A0ABN9ZRY8_PIPNA</name>
<evidence type="ECO:0000256" key="1">
    <source>
        <dbReference type="SAM" id="Phobius"/>
    </source>
</evidence>
<keyword evidence="1" id="KW-0812">Transmembrane</keyword>
<protein>
    <submittedName>
        <fullName evidence="2">Uncharacterized protein</fullName>
    </submittedName>
</protein>
<organism evidence="2 3">
    <name type="scientific">Pipistrellus nathusii</name>
    <name type="common">Nathusius' pipistrelle</name>
    <dbReference type="NCBI Taxonomy" id="59473"/>
    <lineage>
        <taxon>Eukaryota</taxon>
        <taxon>Metazoa</taxon>
        <taxon>Chordata</taxon>
        <taxon>Craniata</taxon>
        <taxon>Vertebrata</taxon>
        <taxon>Euteleostomi</taxon>
        <taxon>Mammalia</taxon>
        <taxon>Eutheria</taxon>
        <taxon>Laurasiatheria</taxon>
        <taxon>Chiroptera</taxon>
        <taxon>Yangochiroptera</taxon>
        <taxon>Vespertilionidae</taxon>
        <taxon>Pipistrellus</taxon>
    </lineage>
</organism>
<keyword evidence="3" id="KW-1185">Reference proteome</keyword>
<keyword evidence="1" id="KW-1133">Transmembrane helix</keyword>
<evidence type="ECO:0000313" key="2">
    <source>
        <dbReference type="EMBL" id="CAK6439599.1"/>
    </source>
</evidence>
<proteinExistence type="predicted"/>